<dbReference type="PANTHER" id="PTHR43433">
    <property type="entry name" value="HYDROLASE, ALPHA/BETA FOLD FAMILY PROTEIN"/>
    <property type="match status" value="1"/>
</dbReference>
<feature type="domain" description="AB hydrolase-1" evidence="1">
    <location>
        <begin position="30"/>
        <end position="247"/>
    </location>
</feature>
<evidence type="ECO:0000313" key="2">
    <source>
        <dbReference type="EMBL" id="KAL0946550.1"/>
    </source>
</evidence>
<dbReference type="Pfam" id="PF00561">
    <property type="entry name" value="Abhydrolase_1"/>
    <property type="match status" value="1"/>
</dbReference>
<reference evidence="3" key="1">
    <citation type="submission" date="2024-06" db="EMBL/GenBank/DDBJ databases">
        <title>Multi-omics analyses provide insights into the biosynthesis of the anticancer antibiotic pleurotin in Hohenbuehelia grisea.</title>
        <authorList>
            <person name="Weaver J.A."/>
            <person name="Alberti F."/>
        </authorList>
    </citation>
    <scope>NUCLEOTIDE SEQUENCE [LARGE SCALE GENOMIC DNA]</scope>
    <source>
        <strain evidence="3">T-177</strain>
    </source>
</reference>
<dbReference type="PRINTS" id="PR00111">
    <property type="entry name" value="ABHYDROLASE"/>
</dbReference>
<dbReference type="PANTHER" id="PTHR43433:SF5">
    <property type="entry name" value="AB HYDROLASE-1 DOMAIN-CONTAINING PROTEIN"/>
    <property type="match status" value="1"/>
</dbReference>
<dbReference type="EMBL" id="JASNQZ010000015">
    <property type="protein sequence ID" value="KAL0946550.1"/>
    <property type="molecule type" value="Genomic_DNA"/>
</dbReference>
<dbReference type="InterPro" id="IPR050471">
    <property type="entry name" value="AB_hydrolase"/>
</dbReference>
<proteinExistence type="predicted"/>
<dbReference type="Gene3D" id="3.40.50.1820">
    <property type="entry name" value="alpha/beta hydrolase"/>
    <property type="match status" value="1"/>
</dbReference>
<sequence>MASFDFLALPDGAKIAYEVLGANLLGHRTPVILVCGMAQLRGDWERLSTELAQRRPVLVYDHRGIGNSKYSSEFQDDSITIESLARDLLCLLTHLGWEQVSICGFSMGGVVAQRLLLLPFPRGIPFRVTRLFLAATRCAVLEDERLGVGYSAPPSGITRTPEERLEVAKSILRSTFDRDWLQGNPERFQVLLRRSVANSQARPPKTLLKQKAALSSFDFVDLLPKLPRETDIVLIHGNLDQVIPLKFGQAILGHVPWARMVEVGSAIGQVPSLEFGHHWFEYFDVQVWVGVLDAD</sequence>
<evidence type="ECO:0000259" key="1">
    <source>
        <dbReference type="Pfam" id="PF00561"/>
    </source>
</evidence>
<dbReference type="InterPro" id="IPR029058">
    <property type="entry name" value="AB_hydrolase_fold"/>
</dbReference>
<name>A0ABR3IT86_9AGAR</name>
<organism evidence="2 3">
    <name type="scientific">Hohenbuehelia grisea</name>
    <dbReference type="NCBI Taxonomy" id="104357"/>
    <lineage>
        <taxon>Eukaryota</taxon>
        <taxon>Fungi</taxon>
        <taxon>Dikarya</taxon>
        <taxon>Basidiomycota</taxon>
        <taxon>Agaricomycotina</taxon>
        <taxon>Agaricomycetes</taxon>
        <taxon>Agaricomycetidae</taxon>
        <taxon>Agaricales</taxon>
        <taxon>Pleurotineae</taxon>
        <taxon>Pleurotaceae</taxon>
        <taxon>Hohenbuehelia</taxon>
    </lineage>
</organism>
<dbReference type="Proteomes" id="UP001556367">
    <property type="component" value="Unassembled WGS sequence"/>
</dbReference>
<accession>A0ABR3IT86</accession>
<protein>
    <recommendedName>
        <fullName evidence="1">AB hydrolase-1 domain-containing protein</fullName>
    </recommendedName>
</protein>
<dbReference type="InterPro" id="IPR000073">
    <property type="entry name" value="AB_hydrolase_1"/>
</dbReference>
<dbReference type="SUPFAM" id="SSF53474">
    <property type="entry name" value="alpha/beta-Hydrolases"/>
    <property type="match status" value="1"/>
</dbReference>
<gene>
    <name evidence="2" type="ORF">HGRIS_012755</name>
</gene>
<comment type="caution">
    <text evidence="2">The sequence shown here is derived from an EMBL/GenBank/DDBJ whole genome shotgun (WGS) entry which is preliminary data.</text>
</comment>
<keyword evidence="3" id="KW-1185">Reference proteome</keyword>
<evidence type="ECO:0000313" key="3">
    <source>
        <dbReference type="Proteomes" id="UP001556367"/>
    </source>
</evidence>